<keyword evidence="1" id="KW-0812">Transmembrane</keyword>
<name>A0ABQ5XDJ3_9GAMM</name>
<evidence type="ECO:0000313" key="2">
    <source>
        <dbReference type="EMBL" id="GLQ89042.1"/>
    </source>
</evidence>
<dbReference type="Proteomes" id="UP001156627">
    <property type="component" value="Unassembled WGS sequence"/>
</dbReference>
<keyword evidence="1" id="KW-0472">Membrane</keyword>
<organism evidence="2 3">
    <name type="scientific">Dyella flagellata</name>
    <dbReference type="NCBI Taxonomy" id="1867833"/>
    <lineage>
        <taxon>Bacteria</taxon>
        <taxon>Pseudomonadati</taxon>
        <taxon>Pseudomonadota</taxon>
        <taxon>Gammaproteobacteria</taxon>
        <taxon>Lysobacterales</taxon>
        <taxon>Rhodanobacteraceae</taxon>
        <taxon>Dyella</taxon>
    </lineage>
</organism>
<comment type="caution">
    <text evidence="2">The sequence shown here is derived from an EMBL/GenBank/DDBJ whole genome shotgun (WGS) entry which is preliminary data.</text>
</comment>
<reference evidence="3" key="1">
    <citation type="journal article" date="2019" name="Int. J. Syst. Evol. Microbiol.">
        <title>The Global Catalogue of Microorganisms (GCM) 10K type strain sequencing project: providing services to taxonomists for standard genome sequencing and annotation.</title>
        <authorList>
            <consortium name="The Broad Institute Genomics Platform"/>
            <consortium name="The Broad Institute Genome Sequencing Center for Infectious Disease"/>
            <person name="Wu L."/>
            <person name="Ma J."/>
        </authorList>
    </citation>
    <scope>NUCLEOTIDE SEQUENCE [LARGE SCALE GENOMIC DNA]</scope>
    <source>
        <strain evidence="3">NBRC 111981</strain>
    </source>
</reference>
<protein>
    <submittedName>
        <fullName evidence="2">Uncharacterized protein</fullName>
    </submittedName>
</protein>
<dbReference type="RefSeq" id="WP_284332484.1">
    <property type="nucleotide sequence ID" value="NZ_BSOA01000028.1"/>
</dbReference>
<dbReference type="EMBL" id="BSOA01000028">
    <property type="protein sequence ID" value="GLQ89042.1"/>
    <property type="molecule type" value="Genomic_DNA"/>
</dbReference>
<accession>A0ABQ5XDJ3</accession>
<gene>
    <name evidence="2" type="ORF">GCM10007898_26140</name>
</gene>
<proteinExistence type="predicted"/>
<evidence type="ECO:0000313" key="3">
    <source>
        <dbReference type="Proteomes" id="UP001156627"/>
    </source>
</evidence>
<feature type="transmembrane region" description="Helical" evidence="1">
    <location>
        <begin position="150"/>
        <end position="175"/>
    </location>
</feature>
<keyword evidence="1" id="KW-1133">Transmembrane helix</keyword>
<sequence length="212" mass="23860">MISELKLFVEASNGNLKWQEPITLHRLLPGNIAIYKLEQIPTQNLWVGQDGGICCAYDAIGVHPLSIVRDGLREEFDGFALPFHPTHFDIMNGKYLWWGGRRYHIGAFKEAQLELLLKLRYHLVGFNRLGLVGAGALLKDAVLRGHWRRIPAIALFACLSAPPVLATSIWASIMLRRSTLLKPMPQDACQHVLRKGNGCYPTRRVKLNALSE</sequence>
<evidence type="ECO:0000256" key="1">
    <source>
        <dbReference type="SAM" id="Phobius"/>
    </source>
</evidence>
<keyword evidence="3" id="KW-1185">Reference proteome</keyword>